<dbReference type="EMBL" id="VRMN01000002">
    <property type="protein sequence ID" value="KAA8496726.1"/>
    <property type="molecule type" value="Genomic_DNA"/>
</dbReference>
<dbReference type="InterPro" id="IPR042416">
    <property type="entry name" value="OSTC"/>
</dbReference>
<evidence type="ECO:0000256" key="1">
    <source>
        <dbReference type="SAM" id="Phobius"/>
    </source>
</evidence>
<accession>A0A5J4YZH6</accession>
<sequence>MKDLVLEGLLLAFRHVLRAPKIRLRGPSSEEGTAWWRPSSLTVLLLLLLSFYIVQSGTIYNILEKPPSVTMEMDPATGLQRPQAVMKRYGAQTITEGMTGGLFYMLGTLGVILIDQAPSLGSKMGFSRNMQLVAIGTGAVLFLGCYKMINVFVSIKLPNYLIYT</sequence>
<evidence type="ECO:0000313" key="3">
    <source>
        <dbReference type="Proteomes" id="UP000324585"/>
    </source>
</evidence>
<feature type="transmembrane region" description="Helical" evidence="1">
    <location>
        <begin position="132"/>
        <end position="155"/>
    </location>
</feature>
<dbReference type="PANTHER" id="PTHR13160:SF4">
    <property type="entry name" value="OLIGOSACCHARYLTRANSFERASE COMPLEX SUBUNIT OSTC"/>
    <property type="match status" value="1"/>
</dbReference>
<dbReference type="PANTHER" id="PTHR13160">
    <property type="entry name" value="OLIGOSACCHARYLTRANSFERASE COMPLEX SUBUNIT OSTC"/>
    <property type="match status" value="1"/>
</dbReference>
<keyword evidence="3" id="KW-1185">Reference proteome</keyword>
<keyword evidence="1" id="KW-0812">Transmembrane</keyword>
<comment type="caution">
    <text evidence="2">The sequence shown here is derived from an EMBL/GenBank/DDBJ whole genome shotgun (WGS) entry which is preliminary data.</text>
</comment>
<proteinExistence type="predicted"/>
<protein>
    <submittedName>
        <fullName evidence="2">Oligosaccharyltransferase complex subunit ostc</fullName>
    </submittedName>
</protein>
<dbReference type="OrthoDB" id="10256333at2759"/>
<feature type="transmembrane region" description="Helical" evidence="1">
    <location>
        <begin position="42"/>
        <end position="63"/>
    </location>
</feature>
<dbReference type="OMA" id="CWIFMRM"/>
<dbReference type="AlphaFoldDB" id="A0A5J4YZH6"/>
<dbReference type="GO" id="GO:0016740">
    <property type="term" value="F:transferase activity"/>
    <property type="evidence" value="ECO:0007669"/>
    <property type="project" value="UniProtKB-KW"/>
</dbReference>
<keyword evidence="1" id="KW-1133">Transmembrane helix</keyword>
<evidence type="ECO:0000313" key="2">
    <source>
        <dbReference type="EMBL" id="KAA8496726.1"/>
    </source>
</evidence>
<organism evidence="2 3">
    <name type="scientific">Porphyridium purpureum</name>
    <name type="common">Red alga</name>
    <name type="synonym">Porphyridium cruentum</name>
    <dbReference type="NCBI Taxonomy" id="35688"/>
    <lineage>
        <taxon>Eukaryota</taxon>
        <taxon>Rhodophyta</taxon>
        <taxon>Bangiophyceae</taxon>
        <taxon>Porphyridiales</taxon>
        <taxon>Porphyridiaceae</taxon>
        <taxon>Porphyridium</taxon>
    </lineage>
</organism>
<reference evidence="3" key="1">
    <citation type="journal article" date="2019" name="Nat. Commun.">
        <title>Expansion of phycobilisome linker gene families in mesophilic red algae.</title>
        <authorList>
            <person name="Lee J."/>
            <person name="Kim D."/>
            <person name="Bhattacharya D."/>
            <person name="Yoon H.S."/>
        </authorList>
    </citation>
    <scope>NUCLEOTIDE SEQUENCE [LARGE SCALE GENOMIC DNA]</scope>
    <source>
        <strain evidence="3">CCMP 1328</strain>
    </source>
</reference>
<dbReference type="Proteomes" id="UP000324585">
    <property type="component" value="Unassembled WGS sequence"/>
</dbReference>
<name>A0A5J4YZH6_PORPP</name>
<keyword evidence="1" id="KW-0472">Membrane</keyword>
<gene>
    <name evidence="2" type="ORF">FVE85_0455</name>
</gene>
<keyword evidence="2" id="KW-0808">Transferase</keyword>
<dbReference type="GO" id="GO:0008250">
    <property type="term" value="C:oligosaccharyltransferase complex"/>
    <property type="evidence" value="ECO:0007669"/>
    <property type="project" value="InterPro"/>
</dbReference>